<feature type="repeat" description="LDL-receptor class B" evidence="17">
    <location>
        <begin position="819"/>
        <end position="862"/>
    </location>
</feature>
<keyword evidence="13" id="KW-0675">Receptor</keyword>
<dbReference type="InterPro" id="IPR023415">
    <property type="entry name" value="LDLR_class-A_CS"/>
</dbReference>
<keyword evidence="5 15" id="KW-0245">EGF-like domain</keyword>
<dbReference type="InterPro" id="IPR002172">
    <property type="entry name" value="LDrepeatLR_classA_rpt"/>
</dbReference>
<dbReference type="GO" id="GO:0006898">
    <property type="term" value="P:receptor-mediated endocytosis"/>
    <property type="evidence" value="ECO:0007669"/>
    <property type="project" value="TreeGrafter"/>
</dbReference>
<dbReference type="SMART" id="SM00179">
    <property type="entry name" value="EGF_CA"/>
    <property type="match status" value="2"/>
</dbReference>
<evidence type="ECO:0000313" key="22">
    <source>
        <dbReference type="EMBL" id="CAG9816682.1"/>
    </source>
</evidence>
<dbReference type="FunFam" id="4.10.400.10:FF:000004">
    <property type="entry name" value="Low-density lipoprotein receptor-related protein 1"/>
    <property type="match status" value="1"/>
</dbReference>
<dbReference type="FunFam" id="4.10.400.10:FF:000105">
    <property type="entry name" value="Lipophorin receptor 1, isoform K"/>
    <property type="match status" value="1"/>
</dbReference>
<keyword evidence="9" id="KW-0677">Repeat</keyword>
<dbReference type="InterPro" id="IPR051221">
    <property type="entry name" value="LDLR-related"/>
</dbReference>
<feature type="disulfide bond" evidence="16">
    <location>
        <begin position="546"/>
        <end position="561"/>
    </location>
</feature>
<keyword evidence="12 15" id="KW-1015">Disulfide bond</keyword>
<dbReference type="InterPro" id="IPR001881">
    <property type="entry name" value="EGF-like_Ca-bd_dom"/>
</dbReference>
<dbReference type="PANTHER" id="PTHR22722">
    <property type="entry name" value="LOW-DENSITY LIPOPROTEIN RECEPTOR-RELATED PROTEIN 2-RELATED"/>
    <property type="match status" value="1"/>
</dbReference>
<organism evidence="22 23">
    <name type="scientific">Phaedon cochleariae</name>
    <name type="common">Mustard beetle</name>
    <dbReference type="NCBI Taxonomy" id="80249"/>
    <lineage>
        <taxon>Eukaryota</taxon>
        <taxon>Metazoa</taxon>
        <taxon>Ecdysozoa</taxon>
        <taxon>Arthropoda</taxon>
        <taxon>Hexapoda</taxon>
        <taxon>Insecta</taxon>
        <taxon>Pterygota</taxon>
        <taxon>Neoptera</taxon>
        <taxon>Endopterygota</taxon>
        <taxon>Coleoptera</taxon>
        <taxon>Polyphaga</taxon>
        <taxon>Cucujiformia</taxon>
        <taxon>Chrysomeloidea</taxon>
        <taxon>Chrysomelidae</taxon>
        <taxon>Chrysomelinae</taxon>
        <taxon>Chrysomelini</taxon>
        <taxon>Phaedon</taxon>
    </lineage>
</organism>
<dbReference type="PROSITE" id="PS51120">
    <property type="entry name" value="LDLRB"/>
    <property type="match status" value="4"/>
</dbReference>
<feature type="chain" id="PRO_5040260311" description="Very low-density lipoprotein receptor" evidence="19">
    <location>
        <begin position="20"/>
        <end position="1133"/>
    </location>
</feature>
<dbReference type="SMART" id="SM00469">
    <property type="entry name" value="WIF"/>
    <property type="match status" value="1"/>
</dbReference>
<evidence type="ECO:0000256" key="16">
    <source>
        <dbReference type="PROSITE-ProRule" id="PRU00124"/>
    </source>
</evidence>
<keyword evidence="6" id="KW-0254">Endocytosis</keyword>
<dbReference type="PROSITE" id="PS01186">
    <property type="entry name" value="EGF_2"/>
    <property type="match status" value="2"/>
</dbReference>
<feature type="disulfide bond" evidence="16">
    <location>
        <begin position="403"/>
        <end position="415"/>
    </location>
</feature>
<dbReference type="SMART" id="SM00135">
    <property type="entry name" value="LY"/>
    <property type="match status" value="5"/>
</dbReference>
<evidence type="ECO:0000256" key="5">
    <source>
        <dbReference type="ARBA" id="ARBA00022536"/>
    </source>
</evidence>
<dbReference type="PROSITE" id="PS01187">
    <property type="entry name" value="EGF_CA"/>
    <property type="match status" value="1"/>
</dbReference>
<feature type="disulfide bond" evidence="16">
    <location>
        <begin position="410"/>
        <end position="428"/>
    </location>
</feature>
<dbReference type="Pfam" id="PF00057">
    <property type="entry name" value="Ldl_recept_a"/>
    <property type="match status" value="8"/>
</dbReference>
<sequence length="1133" mass="127756">MMWKFILMVMIYAFTSVQSRNDPKNDPRNNGDLALWIDEKQVKMFSGMSMEIYAIVNGNVLPYILDPNFEKYLPVIPSEVGYVNFTWKAGNKKYYYHFDRLQSYDESILEAPVISIKTKGRVPRRPKEFSIFLNCLGNSSGIAKFGIGLLIESRKGKPLNGTPLRLKLKKECSQRSPDPECDKKCANQGWCNHEKICQCPDGYMGQYCRTALCYPQCMNGGNCTSPGICSCPPGFQGRHCEGGICSEKCLNGGKCVQKDTCECSKGYYGPHCEFYENSPCLLRQFTCANKKCIPISFLCDDEKDCEDGSDEDPKECMKNVTCASDQFKCHTGKCIPNHWQCDNDKDCNDGSDEDEQLCQKKLCNLDEFTCRSVPGECVPLTWMCDDNLDCSDGSDEKSCNETCRTDEFTCKNGKCIQKRWVCDLDNDCGDNSDEENCPNITCPTDYQCSEKFCIASKWRCDGEYDCADGKDEQGCPKSSGKFSFCLQEEYECADDFTCIHKSWLCDGTKDCADGSDESPDNCRNVTCRVDQFQCKDRSCIAGHSHCDGKRDCSDGSDEENCDLPVPKCDPKTQFNCGGGQCISFSEVCDGKQDCPNWEDEPKDKCGINECNKNNGGCSQKCVDTPASFYCDCENGYKLVDNRTCKDINECEIPGSCSQLCINDKGGFKCECDSGYMRDPKDLSRCKAIEGHASLLFARRRDIRKISLDHHEMTSIVNETNSATALDFVFRTGMIFWSDVTDKKIYKAPIDEGNERTTVITNDLTTSDGLAVDWIYNHIYWTDTGKNTIELANFDGKMRKVLIKDELEEPRAIALNPMEGWMFWTDWGSNPKIERSGMDGSHRQTIVSYDVKWPNGLTIDLVKSRVYWVDAKLNTISSCDYNGRNRRVILFSPDALRHPFSITTFEDWVYWTDWDKAAVFRANKFTGKDIKAITATEMIQNPMVIHVYHPYRQPDGENHCQAVNGHCSHLCLPAPQINKLSPKISCACPESLRMMDDGLTCVQDENLTTTPYSVTYSDFTTEFIDLFTESANNKSHPSAPGSETSDNGMIAIITIVIGLVGVLIVAAVIYFLYRHLMHRNMTSMNFDNPVYRKTTEDQFSLEKNHFQAQTRPYLSTVGEEAQEPLTKANAGDSV</sequence>
<dbReference type="GO" id="GO:0043235">
    <property type="term" value="C:receptor complex"/>
    <property type="evidence" value="ECO:0007669"/>
    <property type="project" value="TreeGrafter"/>
</dbReference>
<dbReference type="SUPFAM" id="SSF63825">
    <property type="entry name" value="YWTD domain"/>
    <property type="match status" value="1"/>
</dbReference>
<dbReference type="InterPro" id="IPR011042">
    <property type="entry name" value="6-blade_b-propeller_TolB-like"/>
</dbReference>
<dbReference type="FunFam" id="4.10.400.10:FF:000015">
    <property type="entry name" value="Low-density lipoprotein receptor-related protein 1"/>
    <property type="match status" value="1"/>
</dbReference>
<dbReference type="FunFam" id="2.10.25.10:FF:000020">
    <property type="entry name" value="Latent-transforming growth factor beta-binding protein 1"/>
    <property type="match status" value="1"/>
</dbReference>
<keyword evidence="3" id="KW-1003">Cell membrane</keyword>
<feature type="disulfide bond" evidence="16">
    <location>
        <begin position="322"/>
        <end position="334"/>
    </location>
</feature>
<dbReference type="EMBL" id="OU896720">
    <property type="protein sequence ID" value="CAG9816682.1"/>
    <property type="molecule type" value="Genomic_DNA"/>
</dbReference>
<feature type="disulfide bond" evidence="16">
    <location>
        <begin position="384"/>
        <end position="399"/>
    </location>
</feature>
<dbReference type="AlphaFoldDB" id="A0A9N9WZ56"/>
<feature type="transmembrane region" description="Helical" evidence="18">
    <location>
        <begin position="1047"/>
        <end position="1072"/>
    </location>
</feature>
<dbReference type="InterPro" id="IPR000033">
    <property type="entry name" value="LDLR_classB_rpt"/>
</dbReference>
<dbReference type="GO" id="GO:0016324">
    <property type="term" value="C:apical plasma membrane"/>
    <property type="evidence" value="ECO:0007669"/>
    <property type="project" value="TreeGrafter"/>
</dbReference>
<dbReference type="InterPro" id="IPR000152">
    <property type="entry name" value="EGF-type_Asp/Asn_hydroxyl_site"/>
</dbReference>
<evidence type="ECO:0000256" key="3">
    <source>
        <dbReference type="ARBA" id="ARBA00022475"/>
    </source>
</evidence>
<dbReference type="Gene3D" id="4.10.400.10">
    <property type="entry name" value="Low-density Lipoprotein Receptor"/>
    <property type="match status" value="8"/>
</dbReference>
<comment type="caution">
    <text evidence="15">Lacks conserved residue(s) required for the propagation of feature annotation.</text>
</comment>
<feature type="disulfide bond" evidence="16">
    <location>
        <begin position="448"/>
        <end position="466"/>
    </location>
</feature>
<keyword evidence="10 18" id="KW-1133">Transmembrane helix</keyword>
<evidence type="ECO:0000256" key="18">
    <source>
        <dbReference type="SAM" id="Phobius"/>
    </source>
</evidence>
<evidence type="ECO:0000256" key="9">
    <source>
        <dbReference type="ARBA" id="ARBA00022737"/>
    </source>
</evidence>
<dbReference type="PROSITE" id="PS50814">
    <property type="entry name" value="WIF"/>
    <property type="match status" value="1"/>
</dbReference>
<dbReference type="InterPro" id="IPR036055">
    <property type="entry name" value="LDL_receptor-like_sf"/>
</dbReference>
<accession>A0A9N9WZ56</accession>
<dbReference type="InterPro" id="IPR003306">
    <property type="entry name" value="WIF"/>
</dbReference>
<feature type="disulfide bond" evidence="15">
    <location>
        <begin position="263"/>
        <end position="272"/>
    </location>
</feature>
<feature type="disulfide bond" evidence="16">
    <location>
        <begin position="329"/>
        <end position="347"/>
    </location>
</feature>
<dbReference type="Pfam" id="PF02019">
    <property type="entry name" value="WIF"/>
    <property type="match status" value="1"/>
</dbReference>
<comment type="subcellular location">
    <subcellularLocation>
        <location evidence="1">Cell membrane</location>
        <topology evidence="1">Single-pass type I membrane protein</topology>
    </subcellularLocation>
    <subcellularLocation>
        <location evidence="2">Secreted</location>
    </subcellularLocation>
</comment>
<reference evidence="22" key="2">
    <citation type="submission" date="2022-10" db="EMBL/GenBank/DDBJ databases">
        <authorList>
            <consortium name="ENA_rothamsted_submissions"/>
            <consortium name="culmorum"/>
            <person name="King R."/>
        </authorList>
    </citation>
    <scope>NUCLEOTIDE SEQUENCE</scope>
</reference>
<dbReference type="Proteomes" id="UP001153737">
    <property type="component" value="Chromosome 14"/>
</dbReference>
<evidence type="ECO:0000256" key="8">
    <source>
        <dbReference type="ARBA" id="ARBA00022729"/>
    </source>
</evidence>
<dbReference type="GO" id="GO:0042562">
    <property type="term" value="F:hormone binding"/>
    <property type="evidence" value="ECO:0007669"/>
    <property type="project" value="TreeGrafter"/>
</dbReference>
<keyword evidence="7 18" id="KW-0812">Transmembrane</keyword>
<dbReference type="InterPro" id="IPR018097">
    <property type="entry name" value="EGF_Ca-bd_CS"/>
</dbReference>
<evidence type="ECO:0000256" key="17">
    <source>
        <dbReference type="PROSITE-ProRule" id="PRU00461"/>
    </source>
</evidence>
<dbReference type="InterPro" id="IPR049883">
    <property type="entry name" value="NOTCH1_EGF-like"/>
</dbReference>
<feature type="disulfide bond" evidence="16">
    <location>
        <begin position="576"/>
        <end position="594"/>
    </location>
</feature>
<keyword evidence="8 19" id="KW-0732">Signal</keyword>
<feature type="repeat" description="LDL-receptor class B" evidence="17">
    <location>
        <begin position="776"/>
        <end position="818"/>
    </location>
</feature>
<feature type="disulfide bond" evidence="16">
    <location>
        <begin position="280"/>
        <end position="292"/>
    </location>
</feature>
<evidence type="ECO:0000256" key="14">
    <source>
        <dbReference type="ARBA" id="ARBA00023180"/>
    </source>
</evidence>
<dbReference type="PROSITE" id="PS00010">
    <property type="entry name" value="ASX_HYDROXYL"/>
    <property type="match status" value="1"/>
</dbReference>
<dbReference type="InterPro" id="IPR000742">
    <property type="entry name" value="EGF"/>
</dbReference>
<dbReference type="GO" id="GO:0005509">
    <property type="term" value="F:calcium ion binding"/>
    <property type="evidence" value="ECO:0007669"/>
    <property type="project" value="InterPro"/>
</dbReference>
<evidence type="ECO:0000256" key="6">
    <source>
        <dbReference type="ARBA" id="ARBA00022583"/>
    </source>
</evidence>
<dbReference type="SUPFAM" id="SSF57424">
    <property type="entry name" value="LDL receptor-like module"/>
    <property type="match status" value="8"/>
</dbReference>
<feature type="domain" description="WIF" evidence="21">
    <location>
        <begin position="35"/>
        <end position="172"/>
    </location>
</feature>
<dbReference type="SMART" id="SM00181">
    <property type="entry name" value="EGF"/>
    <property type="match status" value="8"/>
</dbReference>
<keyword evidence="4" id="KW-0964">Secreted</keyword>
<feature type="repeat" description="LDL-receptor class B" evidence="17">
    <location>
        <begin position="732"/>
        <end position="775"/>
    </location>
</feature>
<dbReference type="FunFam" id="2.120.10.30:FF:000002">
    <property type="entry name" value="low-density lipoprotein receptor isoform X1"/>
    <property type="match status" value="1"/>
</dbReference>
<evidence type="ECO:0000259" key="21">
    <source>
        <dbReference type="PROSITE" id="PS50814"/>
    </source>
</evidence>
<dbReference type="PRINTS" id="PR00261">
    <property type="entry name" value="LDLRECEPTOR"/>
</dbReference>
<dbReference type="OrthoDB" id="664115at2759"/>
<dbReference type="Gene3D" id="2.10.25.10">
    <property type="entry name" value="Laminin"/>
    <property type="match status" value="5"/>
</dbReference>
<evidence type="ECO:0000256" key="11">
    <source>
        <dbReference type="ARBA" id="ARBA00023136"/>
    </source>
</evidence>
<evidence type="ECO:0000256" key="1">
    <source>
        <dbReference type="ARBA" id="ARBA00004251"/>
    </source>
</evidence>
<dbReference type="Pfam" id="PF07645">
    <property type="entry name" value="EGF_CA"/>
    <property type="match status" value="1"/>
</dbReference>
<evidence type="ECO:0000259" key="20">
    <source>
        <dbReference type="PROSITE" id="PS50026"/>
    </source>
</evidence>
<dbReference type="FunFam" id="4.10.400.10:FF:000030">
    <property type="entry name" value="Sortilin related receptor 1"/>
    <property type="match status" value="1"/>
</dbReference>
<evidence type="ECO:0000256" key="12">
    <source>
        <dbReference type="ARBA" id="ARBA00023157"/>
    </source>
</evidence>
<evidence type="ECO:0000313" key="23">
    <source>
        <dbReference type="Proteomes" id="UP001153737"/>
    </source>
</evidence>
<dbReference type="CDD" id="cd00112">
    <property type="entry name" value="LDLa"/>
    <property type="match status" value="8"/>
</dbReference>
<evidence type="ECO:0008006" key="24">
    <source>
        <dbReference type="Google" id="ProtNLM"/>
    </source>
</evidence>
<dbReference type="Pfam" id="PF14670">
    <property type="entry name" value="FXa_inhibition"/>
    <property type="match status" value="2"/>
</dbReference>
<protein>
    <recommendedName>
        <fullName evidence="24">Very low-density lipoprotein receptor</fullName>
    </recommendedName>
</protein>
<evidence type="ECO:0000256" key="4">
    <source>
        <dbReference type="ARBA" id="ARBA00022525"/>
    </source>
</evidence>
<feature type="disulfide bond" evidence="15">
    <location>
        <begin position="199"/>
        <end position="208"/>
    </location>
</feature>
<dbReference type="SUPFAM" id="SSF57184">
    <property type="entry name" value="Growth factor receptor domain"/>
    <property type="match status" value="1"/>
</dbReference>
<feature type="disulfide bond" evidence="16">
    <location>
        <begin position="527"/>
        <end position="539"/>
    </location>
</feature>
<evidence type="ECO:0000256" key="15">
    <source>
        <dbReference type="PROSITE-ProRule" id="PRU00076"/>
    </source>
</evidence>
<feature type="disulfide bond" evidence="16">
    <location>
        <begin position="460"/>
        <end position="475"/>
    </location>
</feature>
<evidence type="ECO:0000256" key="10">
    <source>
        <dbReference type="ARBA" id="ARBA00022989"/>
    </source>
</evidence>
<feature type="repeat" description="LDL-receptor class B" evidence="17">
    <location>
        <begin position="863"/>
        <end position="907"/>
    </location>
</feature>
<dbReference type="Pfam" id="PF00058">
    <property type="entry name" value="Ldl_recept_b"/>
    <property type="match status" value="4"/>
</dbReference>
<keyword evidence="11 18" id="KW-0472">Membrane</keyword>
<name>A0A9N9WZ56_PHACE</name>
<dbReference type="FunFam" id="2.10.25.10:FF:000009">
    <property type="entry name" value="Low-density lipoprotein receptor isoform 1"/>
    <property type="match status" value="1"/>
</dbReference>
<feature type="domain" description="EGF-like" evidence="20">
    <location>
        <begin position="241"/>
        <end position="273"/>
    </location>
</feature>
<feature type="disulfide bond" evidence="16">
    <location>
        <begin position="287"/>
        <end position="305"/>
    </location>
</feature>
<dbReference type="PROSITE" id="PS01209">
    <property type="entry name" value="LDLRA_1"/>
    <property type="match status" value="4"/>
</dbReference>
<dbReference type="FunFam" id="4.10.400.10:FF:000113">
    <property type="entry name" value="Low-density lipoprotein receptor-related protein 8"/>
    <property type="match status" value="1"/>
</dbReference>
<feature type="disulfide bond" evidence="16">
    <location>
        <begin position="534"/>
        <end position="552"/>
    </location>
</feature>
<feature type="disulfide bond" evidence="16">
    <location>
        <begin position="422"/>
        <end position="437"/>
    </location>
</feature>
<gene>
    <name evidence="22" type="ORF">PHAECO_LOCUS4012</name>
</gene>
<evidence type="ECO:0000256" key="13">
    <source>
        <dbReference type="ARBA" id="ARBA00023170"/>
    </source>
</evidence>
<feature type="signal peptide" evidence="19">
    <location>
        <begin position="1"/>
        <end position="19"/>
    </location>
</feature>
<keyword evidence="14" id="KW-0325">Glycoprotein</keyword>
<dbReference type="PROSITE" id="PS50068">
    <property type="entry name" value="LDLRA_2"/>
    <property type="match status" value="8"/>
</dbReference>
<dbReference type="SMART" id="SM00192">
    <property type="entry name" value="LDLa"/>
    <property type="match status" value="8"/>
</dbReference>
<keyword evidence="23" id="KW-1185">Reference proteome</keyword>
<dbReference type="Gene3D" id="2.60.40.2170">
    <property type="entry name" value="Wnt, WIF domain"/>
    <property type="match status" value="1"/>
</dbReference>
<dbReference type="Gene3D" id="2.120.10.30">
    <property type="entry name" value="TolB, C-terminal domain"/>
    <property type="match status" value="1"/>
</dbReference>
<dbReference type="PROSITE" id="PS50026">
    <property type="entry name" value="EGF_3"/>
    <property type="match status" value="2"/>
</dbReference>
<feature type="disulfide bond" evidence="15">
    <location>
        <begin position="181"/>
        <end position="191"/>
    </location>
</feature>
<dbReference type="PANTHER" id="PTHR22722:SF14">
    <property type="entry name" value="MEGALIN, ISOFORM A"/>
    <property type="match status" value="1"/>
</dbReference>
<dbReference type="PROSITE" id="PS00022">
    <property type="entry name" value="EGF_1"/>
    <property type="match status" value="1"/>
</dbReference>
<evidence type="ECO:0000256" key="7">
    <source>
        <dbReference type="ARBA" id="ARBA00022692"/>
    </source>
</evidence>
<evidence type="ECO:0000256" key="19">
    <source>
        <dbReference type="SAM" id="SignalP"/>
    </source>
</evidence>
<dbReference type="CDD" id="cd00054">
    <property type="entry name" value="EGF_CA"/>
    <property type="match status" value="3"/>
</dbReference>
<feature type="domain" description="EGF-like" evidence="20">
    <location>
        <begin position="177"/>
        <end position="209"/>
    </location>
</feature>
<evidence type="ECO:0000256" key="2">
    <source>
        <dbReference type="ARBA" id="ARBA00004613"/>
    </source>
</evidence>
<dbReference type="InterPro" id="IPR038677">
    <property type="entry name" value="WIF_sf"/>
</dbReference>
<feature type="disulfide bond" evidence="15">
    <location>
        <begin position="245"/>
        <end position="255"/>
    </location>
</feature>
<reference evidence="22" key="1">
    <citation type="submission" date="2022-01" db="EMBL/GenBank/DDBJ databases">
        <authorList>
            <person name="King R."/>
        </authorList>
    </citation>
    <scope>NUCLEOTIDE SEQUENCE</scope>
</reference>
<dbReference type="InterPro" id="IPR009030">
    <property type="entry name" value="Growth_fac_rcpt_cys_sf"/>
</dbReference>
<dbReference type="GO" id="GO:0005576">
    <property type="term" value="C:extracellular region"/>
    <property type="evidence" value="ECO:0007669"/>
    <property type="project" value="UniProtKB-SubCell"/>
</dbReference>
<proteinExistence type="predicted"/>